<comment type="caution">
    <text evidence="1">The sequence shown here is derived from an EMBL/GenBank/DDBJ whole genome shotgun (WGS) entry which is preliminary data.</text>
</comment>
<dbReference type="RefSeq" id="WP_127710949.1">
    <property type="nucleotide sequence ID" value="NZ_SACO01000013.1"/>
</dbReference>
<accession>A0A3S2USF9</accession>
<dbReference type="Proteomes" id="UP000282837">
    <property type="component" value="Unassembled WGS sequence"/>
</dbReference>
<organism evidence="1 2">
    <name type="scientific">Novosphingobium umbonatum</name>
    <dbReference type="NCBI Taxonomy" id="1908524"/>
    <lineage>
        <taxon>Bacteria</taxon>
        <taxon>Pseudomonadati</taxon>
        <taxon>Pseudomonadota</taxon>
        <taxon>Alphaproteobacteria</taxon>
        <taxon>Sphingomonadales</taxon>
        <taxon>Sphingomonadaceae</taxon>
        <taxon>Novosphingobium</taxon>
    </lineage>
</organism>
<proteinExistence type="predicted"/>
<dbReference type="EMBL" id="SACO01000013">
    <property type="protein sequence ID" value="RVU03607.1"/>
    <property type="molecule type" value="Genomic_DNA"/>
</dbReference>
<sequence>MDAVTLPELLAGLTGLAMFSLAALRGWQGWLTLKHRELELNARVQEGNLPSAMQRIELADLKDRLRKLEAIAAGVDL</sequence>
<protein>
    <recommendedName>
        <fullName evidence="3">DUF2730 family protein</fullName>
    </recommendedName>
</protein>
<keyword evidence="2" id="KW-1185">Reference proteome</keyword>
<evidence type="ECO:0000313" key="1">
    <source>
        <dbReference type="EMBL" id="RVU03607.1"/>
    </source>
</evidence>
<evidence type="ECO:0008006" key="3">
    <source>
        <dbReference type="Google" id="ProtNLM"/>
    </source>
</evidence>
<name>A0A3S2USF9_9SPHN</name>
<dbReference type="AlphaFoldDB" id="A0A3S2USF9"/>
<gene>
    <name evidence="1" type="ORF">EOE18_14895</name>
</gene>
<reference evidence="1 2" key="1">
    <citation type="submission" date="2019-01" db="EMBL/GenBank/DDBJ databases">
        <authorList>
            <person name="Chen W.-M."/>
        </authorList>
    </citation>
    <scope>NUCLEOTIDE SEQUENCE [LARGE SCALE GENOMIC DNA]</scope>
    <source>
        <strain evidence="1 2">FSY-9</strain>
    </source>
</reference>
<dbReference type="OrthoDB" id="7429032at2"/>
<evidence type="ECO:0000313" key="2">
    <source>
        <dbReference type="Proteomes" id="UP000282837"/>
    </source>
</evidence>